<accession>A0A9Q0K0H3</accession>
<proteinExistence type="predicted"/>
<name>A0A9Q0K0H3_9MAGN</name>
<evidence type="ECO:0000313" key="3">
    <source>
        <dbReference type="Proteomes" id="UP001141806"/>
    </source>
</evidence>
<feature type="chain" id="PRO_5040350004" description="Secreted protein" evidence="1">
    <location>
        <begin position="21"/>
        <end position="114"/>
    </location>
</feature>
<organism evidence="2 3">
    <name type="scientific">Protea cynaroides</name>
    <dbReference type="NCBI Taxonomy" id="273540"/>
    <lineage>
        <taxon>Eukaryota</taxon>
        <taxon>Viridiplantae</taxon>
        <taxon>Streptophyta</taxon>
        <taxon>Embryophyta</taxon>
        <taxon>Tracheophyta</taxon>
        <taxon>Spermatophyta</taxon>
        <taxon>Magnoliopsida</taxon>
        <taxon>Proteales</taxon>
        <taxon>Proteaceae</taxon>
        <taxon>Protea</taxon>
    </lineage>
</organism>
<evidence type="ECO:0000256" key="1">
    <source>
        <dbReference type="SAM" id="SignalP"/>
    </source>
</evidence>
<evidence type="ECO:0008006" key="4">
    <source>
        <dbReference type="Google" id="ProtNLM"/>
    </source>
</evidence>
<dbReference type="EMBL" id="JAMYWD010000010">
    <property type="protein sequence ID" value="KAJ4958636.1"/>
    <property type="molecule type" value="Genomic_DNA"/>
</dbReference>
<evidence type="ECO:0000313" key="2">
    <source>
        <dbReference type="EMBL" id="KAJ4958636.1"/>
    </source>
</evidence>
<comment type="caution">
    <text evidence="2">The sequence shown here is derived from an EMBL/GenBank/DDBJ whole genome shotgun (WGS) entry which is preliminary data.</text>
</comment>
<sequence length="114" mass="13216">MVMVLNFWLLPLVLYQLIEAVAVEARVIGQWANVVVYDEGNGNSEADGVLQLLPSHYRLKRGRYRFQWHLVFRWSLAIQSSHGTSSVDKDSVKCKMGWEWCKMSVVICDYNDLH</sequence>
<dbReference type="AlphaFoldDB" id="A0A9Q0K0H3"/>
<gene>
    <name evidence="2" type="ORF">NE237_025747</name>
</gene>
<keyword evidence="1" id="KW-0732">Signal</keyword>
<protein>
    <recommendedName>
        <fullName evidence="4">Secreted protein</fullName>
    </recommendedName>
</protein>
<dbReference type="Proteomes" id="UP001141806">
    <property type="component" value="Unassembled WGS sequence"/>
</dbReference>
<feature type="signal peptide" evidence="1">
    <location>
        <begin position="1"/>
        <end position="20"/>
    </location>
</feature>
<keyword evidence="3" id="KW-1185">Reference proteome</keyword>
<reference evidence="2" key="1">
    <citation type="journal article" date="2023" name="Plant J.">
        <title>The genome of the king protea, Protea cynaroides.</title>
        <authorList>
            <person name="Chang J."/>
            <person name="Duong T.A."/>
            <person name="Schoeman C."/>
            <person name="Ma X."/>
            <person name="Roodt D."/>
            <person name="Barker N."/>
            <person name="Li Z."/>
            <person name="Van de Peer Y."/>
            <person name="Mizrachi E."/>
        </authorList>
    </citation>
    <scope>NUCLEOTIDE SEQUENCE</scope>
    <source>
        <tissue evidence="2">Young leaves</tissue>
    </source>
</reference>